<dbReference type="AlphaFoldDB" id="B9GDC8"/>
<feature type="compositionally biased region" description="Basic and acidic residues" evidence="1">
    <location>
        <begin position="1"/>
        <end position="32"/>
    </location>
</feature>
<protein>
    <submittedName>
        <fullName evidence="2">Uncharacterized protein</fullName>
    </submittedName>
</protein>
<gene>
    <name evidence="2" type="ORF">OsJ_36242</name>
</gene>
<accession>B9GDC8</accession>
<reference evidence="2" key="1">
    <citation type="journal article" date="2005" name="PLoS Biol.">
        <title>The genomes of Oryza sativa: a history of duplications.</title>
        <authorList>
            <person name="Yu J."/>
            <person name="Wang J."/>
            <person name="Lin W."/>
            <person name="Li S."/>
            <person name="Li H."/>
            <person name="Zhou J."/>
            <person name="Ni P."/>
            <person name="Dong W."/>
            <person name="Hu S."/>
            <person name="Zeng C."/>
            <person name="Zhang J."/>
            <person name="Zhang Y."/>
            <person name="Li R."/>
            <person name="Xu Z."/>
            <person name="Li S."/>
            <person name="Li X."/>
            <person name="Zheng H."/>
            <person name="Cong L."/>
            <person name="Lin L."/>
            <person name="Yin J."/>
            <person name="Geng J."/>
            <person name="Li G."/>
            <person name="Shi J."/>
            <person name="Liu J."/>
            <person name="Lv H."/>
            <person name="Li J."/>
            <person name="Wang J."/>
            <person name="Deng Y."/>
            <person name="Ran L."/>
            <person name="Shi X."/>
            <person name="Wang X."/>
            <person name="Wu Q."/>
            <person name="Li C."/>
            <person name="Ren X."/>
            <person name="Wang J."/>
            <person name="Wang X."/>
            <person name="Li D."/>
            <person name="Liu D."/>
            <person name="Zhang X."/>
            <person name="Ji Z."/>
            <person name="Zhao W."/>
            <person name="Sun Y."/>
            <person name="Zhang Z."/>
            <person name="Bao J."/>
            <person name="Han Y."/>
            <person name="Dong L."/>
            <person name="Ji J."/>
            <person name="Chen P."/>
            <person name="Wu S."/>
            <person name="Liu J."/>
            <person name="Xiao Y."/>
            <person name="Bu D."/>
            <person name="Tan J."/>
            <person name="Yang L."/>
            <person name="Ye C."/>
            <person name="Zhang J."/>
            <person name="Xu J."/>
            <person name="Zhou Y."/>
            <person name="Yu Y."/>
            <person name="Zhang B."/>
            <person name="Zhuang S."/>
            <person name="Wei H."/>
            <person name="Liu B."/>
            <person name="Lei M."/>
            <person name="Yu H."/>
            <person name="Li Y."/>
            <person name="Xu H."/>
            <person name="Wei S."/>
            <person name="He X."/>
            <person name="Fang L."/>
            <person name="Zhang Z."/>
            <person name="Zhang Y."/>
            <person name="Huang X."/>
            <person name="Su Z."/>
            <person name="Tong W."/>
            <person name="Li J."/>
            <person name="Tong Z."/>
            <person name="Li S."/>
            <person name="Ye J."/>
            <person name="Wang L."/>
            <person name="Fang L."/>
            <person name="Lei T."/>
            <person name="Chen C."/>
            <person name="Chen H."/>
            <person name="Xu Z."/>
            <person name="Li H."/>
            <person name="Huang H."/>
            <person name="Zhang F."/>
            <person name="Xu H."/>
            <person name="Li N."/>
            <person name="Zhao C."/>
            <person name="Li S."/>
            <person name="Dong L."/>
            <person name="Huang Y."/>
            <person name="Li L."/>
            <person name="Xi Y."/>
            <person name="Qi Q."/>
            <person name="Li W."/>
            <person name="Zhang B."/>
            <person name="Hu W."/>
            <person name="Zhang Y."/>
            <person name="Tian X."/>
            <person name="Jiao Y."/>
            <person name="Liang X."/>
            <person name="Jin J."/>
            <person name="Gao L."/>
            <person name="Zheng W."/>
            <person name="Hao B."/>
            <person name="Liu S."/>
            <person name="Wang W."/>
            <person name="Yuan L."/>
            <person name="Cao M."/>
            <person name="McDermott J."/>
            <person name="Samudrala R."/>
            <person name="Wang J."/>
            <person name="Wong G.K."/>
            <person name="Yang H."/>
        </authorList>
    </citation>
    <scope>NUCLEOTIDE SEQUENCE [LARGE SCALE GENOMIC DNA]</scope>
</reference>
<dbReference type="EMBL" id="CM000149">
    <property type="protein sequence ID" value="EEE53285.1"/>
    <property type="molecule type" value="Genomic_DNA"/>
</dbReference>
<proteinExistence type="predicted"/>
<evidence type="ECO:0000313" key="2">
    <source>
        <dbReference type="EMBL" id="EEE53285.1"/>
    </source>
</evidence>
<dbReference type="Proteomes" id="UP000007752">
    <property type="component" value="Chromosome 12"/>
</dbReference>
<sequence length="112" mass="12598">MPFSEHIRRSELRRREEEEEAYAKQRRGDGKLPRRSALGPPVVGNPGRAAALLWRMEITRGLAGGKRSNPGVGGRRRGFWRPDFGWRNVKASLGLALLQQNLPILPIFVKSA</sequence>
<feature type="region of interest" description="Disordered" evidence="1">
    <location>
        <begin position="1"/>
        <end position="45"/>
    </location>
</feature>
<evidence type="ECO:0000256" key="1">
    <source>
        <dbReference type="SAM" id="MobiDB-lite"/>
    </source>
</evidence>
<organism evidence="2">
    <name type="scientific">Oryza sativa subsp. japonica</name>
    <name type="common">Rice</name>
    <dbReference type="NCBI Taxonomy" id="39947"/>
    <lineage>
        <taxon>Eukaryota</taxon>
        <taxon>Viridiplantae</taxon>
        <taxon>Streptophyta</taxon>
        <taxon>Embryophyta</taxon>
        <taxon>Tracheophyta</taxon>
        <taxon>Spermatophyta</taxon>
        <taxon>Magnoliopsida</taxon>
        <taxon>Liliopsida</taxon>
        <taxon>Poales</taxon>
        <taxon>Poaceae</taxon>
        <taxon>BOP clade</taxon>
        <taxon>Oryzoideae</taxon>
        <taxon>Oryzeae</taxon>
        <taxon>Oryzinae</taxon>
        <taxon>Oryza</taxon>
        <taxon>Oryza sativa</taxon>
    </lineage>
</organism>
<reference evidence="2" key="2">
    <citation type="submission" date="2008-12" db="EMBL/GenBank/DDBJ databases">
        <title>Improved gene annotation of the rice (Oryza sativa) genomes.</title>
        <authorList>
            <person name="Wang J."/>
            <person name="Li R."/>
            <person name="Fan W."/>
            <person name="Huang Q."/>
            <person name="Zhang J."/>
            <person name="Zhou Y."/>
            <person name="Hu Y."/>
            <person name="Zi S."/>
            <person name="Li J."/>
            <person name="Ni P."/>
            <person name="Zheng H."/>
            <person name="Zhang Y."/>
            <person name="Zhao M."/>
            <person name="Hao Q."/>
            <person name="McDermott J."/>
            <person name="Samudrala R."/>
            <person name="Kristiansen K."/>
            <person name="Wong G.K.-S."/>
        </authorList>
    </citation>
    <scope>NUCLEOTIDE SEQUENCE</scope>
</reference>
<name>B9GDC8_ORYSJ</name>